<keyword evidence="3" id="KW-1185">Reference proteome</keyword>
<dbReference type="Proteomes" id="UP000308199">
    <property type="component" value="Unassembled WGS sequence"/>
</dbReference>
<evidence type="ECO:0000259" key="1">
    <source>
        <dbReference type="PROSITE" id="PS50053"/>
    </source>
</evidence>
<evidence type="ECO:0000313" key="3">
    <source>
        <dbReference type="Proteomes" id="UP000308199"/>
    </source>
</evidence>
<dbReference type="InterPro" id="IPR029071">
    <property type="entry name" value="Ubiquitin-like_domsf"/>
</dbReference>
<dbReference type="AlphaFoldDB" id="A0A4S4K480"/>
<protein>
    <recommendedName>
        <fullName evidence="1">Ubiquitin-like domain-containing protein</fullName>
    </recommendedName>
</protein>
<organism evidence="2 3">
    <name type="scientific">Phellinidium pouzarii</name>
    <dbReference type="NCBI Taxonomy" id="167371"/>
    <lineage>
        <taxon>Eukaryota</taxon>
        <taxon>Fungi</taxon>
        <taxon>Dikarya</taxon>
        <taxon>Basidiomycota</taxon>
        <taxon>Agaricomycotina</taxon>
        <taxon>Agaricomycetes</taxon>
        <taxon>Hymenochaetales</taxon>
        <taxon>Hymenochaetaceae</taxon>
        <taxon>Phellinidium</taxon>
    </lineage>
</organism>
<reference evidence="2 3" key="1">
    <citation type="submission" date="2019-02" db="EMBL/GenBank/DDBJ databases">
        <title>Genome sequencing of the rare red list fungi Phellinidium pouzarii.</title>
        <authorList>
            <person name="Buettner E."/>
            <person name="Kellner H."/>
        </authorList>
    </citation>
    <scope>NUCLEOTIDE SEQUENCE [LARGE SCALE GENOMIC DNA]</scope>
    <source>
        <strain evidence="2 3">DSM 108285</strain>
    </source>
</reference>
<dbReference type="PROSITE" id="PS50053">
    <property type="entry name" value="UBIQUITIN_2"/>
    <property type="match status" value="1"/>
</dbReference>
<gene>
    <name evidence="2" type="ORF">EW145_g8684</name>
</gene>
<evidence type="ECO:0000313" key="2">
    <source>
        <dbReference type="EMBL" id="THG92533.1"/>
    </source>
</evidence>
<comment type="caution">
    <text evidence="2">The sequence shown here is derived from an EMBL/GenBank/DDBJ whole genome shotgun (WGS) entry which is preliminary data.</text>
</comment>
<name>A0A4S4K480_9AGAM</name>
<dbReference type="InterPro" id="IPR000626">
    <property type="entry name" value="Ubiquitin-like_dom"/>
</dbReference>
<accession>A0A4S4K480</accession>
<proteinExistence type="predicted"/>
<dbReference type="OrthoDB" id="447637at2759"/>
<feature type="domain" description="Ubiquitin-like" evidence="1">
    <location>
        <begin position="70"/>
        <end position="121"/>
    </location>
</feature>
<dbReference type="EMBL" id="SGPK01001716">
    <property type="protein sequence ID" value="THG92533.1"/>
    <property type="molecule type" value="Genomic_DNA"/>
</dbReference>
<dbReference type="Pfam" id="PF00240">
    <property type="entry name" value="ubiquitin"/>
    <property type="match status" value="1"/>
</dbReference>
<dbReference type="Gene3D" id="3.10.20.90">
    <property type="entry name" value="Phosphatidylinositol 3-kinase Catalytic Subunit, Chain A, domain 1"/>
    <property type="match status" value="1"/>
</dbReference>
<dbReference type="SUPFAM" id="SSF54236">
    <property type="entry name" value="Ubiquitin-like"/>
    <property type="match status" value="1"/>
</dbReference>
<sequence length="127" mass="13908">MEGADGGPAAKKQKIARLPGGQFYPEQNWIDLHPHPISVQIQLPNDGSRPEWRLDGSVVTLGEVPVTFLVSTLRDHVVRHIGSGVPLSRIMLSFAGKMLTNANTLASYNIEDEDVLVLGVRDAKKKK</sequence>